<protein>
    <submittedName>
        <fullName evidence="1">Uncharacterized protein</fullName>
    </submittedName>
</protein>
<accession>A0A2P2NYX5</accession>
<sequence>MGISKYTRLLQQPATFKGDMLLIEAAKTISQYVLGLDVWSLIIFEIVMAKKKKEKKKQKLFKLLHYYITSITNCAKCTCIC</sequence>
<name>A0A2P2NYX5_RHIMU</name>
<organism evidence="1">
    <name type="scientific">Rhizophora mucronata</name>
    <name type="common">Asiatic mangrove</name>
    <dbReference type="NCBI Taxonomy" id="61149"/>
    <lineage>
        <taxon>Eukaryota</taxon>
        <taxon>Viridiplantae</taxon>
        <taxon>Streptophyta</taxon>
        <taxon>Embryophyta</taxon>
        <taxon>Tracheophyta</taxon>
        <taxon>Spermatophyta</taxon>
        <taxon>Magnoliopsida</taxon>
        <taxon>eudicotyledons</taxon>
        <taxon>Gunneridae</taxon>
        <taxon>Pentapetalae</taxon>
        <taxon>rosids</taxon>
        <taxon>fabids</taxon>
        <taxon>Malpighiales</taxon>
        <taxon>Rhizophoraceae</taxon>
        <taxon>Rhizophora</taxon>
    </lineage>
</organism>
<dbReference type="EMBL" id="GGEC01067206">
    <property type="protein sequence ID" value="MBX47690.1"/>
    <property type="molecule type" value="Transcribed_RNA"/>
</dbReference>
<dbReference type="AlphaFoldDB" id="A0A2P2NYX5"/>
<evidence type="ECO:0000313" key="1">
    <source>
        <dbReference type="EMBL" id="MBX47690.1"/>
    </source>
</evidence>
<proteinExistence type="predicted"/>
<reference evidence="1" key="1">
    <citation type="submission" date="2018-02" db="EMBL/GenBank/DDBJ databases">
        <title>Rhizophora mucronata_Transcriptome.</title>
        <authorList>
            <person name="Meera S.P."/>
            <person name="Sreeshan A."/>
            <person name="Augustine A."/>
        </authorList>
    </citation>
    <scope>NUCLEOTIDE SEQUENCE</scope>
    <source>
        <tissue evidence="1">Leaf</tissue>
    </source>
</reference>